<evidence type="ECO:0000256" key="1">
    <source>
        <dbReference type="ARBA" id="ARBA00001933"/>
    </source>
</evidence>
<keyword evidence="6" id="KW-1185">Reference proteome</keyword>
<dbReference type="NCBIfam" id="NF002806">
    <property type="entry name" value="PRK02948.1"/>
    <property type="match status" value="1"/>
</dbReference>
<dbReference type="SUPFAM" id="SSF53383">
    <property type="entry name" value="PLP-dependent transferases"/>
    <property type="match status" value="1"/>
</dbReference>
<gene>
    <name evidence="5" type="ORF">JOC83_000026</name>
</gene>
<organism evidence="5 6">
    <name type="scientific">Priestia iocasae</name>
    <dbReference type="NCBI Taxonomy" id="2291674"/>
    <lineage>
        <taxon>Bacteria</taxon>
        <taxon>Bacillati</taxon>
        <taxon>Bacillota</taxon>
        <taxon>Bacilli</taxon>
        <taxon>Bacillales</taxon>
        <taxon>Bacillaceae</taxon>
        <taxon>Priestia</taxon>
    </lineage>
</organism>
<dbReference type="GO" id="GO:0031071">
    <property type="term" value="F:cysteine desulfurase activity"/>
    <property type="evidence" value="ECO:0007669"/>
    <property type="project" value="UniProtKB-EC"/>
</dbReference>
<dbReference type="Proteomes" id="UP000809829">
    <property type="component" value="Unassembled WGS sequence"/>
</dbReference>
<evidence type="ECO:0000313" key="6">
    <source>
        <dbReference type="Proteomes" id="UP000809829"/>
    </source>
</evidence>
<comment type="cofactor">
    <cofactor evidence="1">
        <name>pyridoxal 5'-phosphate</name>
        <dbReference type="ChEBI" id="CHEBI:597326"/>
    </cofactor>
</comment>
<dbReference type="InterPro" id="IPR015424">
    <property type="entry name" value="PyrdxlP-dep_Trfase"/>
</dbReference>
<evidence type="ECO:0000313" key="5">
    <source>
        <dbReference type="EMBL" id="MBM7701200.1"/>
    </source>
</evidence>
<evidence type="ECO:0000259" key="4">
    <source>
        <dbReference type="Pfam" id="PF00266"/>
    </source>
</evidence>
<dbReference type="InterPro" id="IPR015421">
    <property type="entry name" value="PyrdxlP-dep_Trfase_major"/>
</dbReference>
<name>A0ABS2QP23_9BACI</name>
<dbReference type="PIRSF" id="PIRSF005572">
    <property type="entry name" value="NifS"/>
    <property type="match status" value="1"/>
</dbReference>
<dbReference type="InterPro" id="IPR000192">
    <property type="entry name" value="Aminotrans_V_dom"/>
</dbReference>
<dbReference type="InterPro" id="IPR016454">
    <property type="entry name" value="Cysteine_dSase"/>
</dbReference>
<comment type="caution">
    <text evidence="5">The sequence shown here is derived from an EMBL/GenBank/DDBJ whole genome shotgun (WGS) entry which is preliminary data.</text>
</comment>
<feature type="domain" description="Aminotransferase class V" evidence="4">
    <location>
        <begin position="2"/>
        <end position="362"/>
    </location>
</feature>
<reference evidence="5 6" key="1">
    <citation type="submission" date="2021-01" db="EMBL/GenBank/DDBJ databases">
        <title>Genomic Encyclopedia of Type Strains, Phase IV (KMG-IV): sequencing the most valuable type-strain genomes for metagenomic binning, comparative biology and taxonomic classification.</title>
        <authorList>
            <person name="Goeker M."/>
        </authorList>
    </citation>
    <scope>NUCLEOTIDE SEQUENCE [LARGE SCALE GENOMIC DNA]</scope>
    <source>
        <strain evidence="5 6">DSM 104297</strain>
    </source>
</reference>
<dbReference type="InterPro" id="IPR015422">
    <property type="entry name" value="PyrdxlP-dep_Trfase_small"/>
</dbReference>
<keyword evidence="2" id="KW-0663">Pyridoxal phosphate</keyword>
<evidence type="ECO:0000256" key="3">
    <source>
        <dbReference type="SAM" id="Coils"/>
    </source>
</evidence>
<dbReference type="PANTHER" id="PTHR11601">
    <property type="entry name" value="CYSTEINE DESULFURYLASE FAMILY MEMBER"/>
    <property type="match status" value="1"/>
</dbReference>
<dbReference type="Gene3D" id="3.90.1150.10">
    <property type="entry name" value="Aspartate Aminotransferase, domain 1"/>
    <property type="match status" value="1"/>
</dbReference>
<proteinExistence type="predicted"/>
<protein>
    <submittedName>
        <fullName evidence="5">Cysteine desulfurase</fullName>
        <ecNumber evidence="5">2.8.1.7</ecNumber>
    </submittedName>
</protein>
<accession>A0ABS2QP23</accession>
<dbReference type="RefSeq" id="WP_205182389.1">
    <property type="nucleotide sequence ID" value="NZ_JAFBFC010000001.1"/>
</dbReference>
<dbReference type="Gene3D" id="1.10.260.50">
    <property type="match status" value="1"/>
</dbReference>
<sequence length="380" mass="42045">MIYLDNSATTKPYKEVVDSFVKVSSTYYGNPSSLHKFGVQAENLLTYAREQVSSLLQVQFNEVIFTSGGTEGNNLAIKGAALQHQGRGKHIVTTTIEHDSVHEPFKQLEQLGFSVTYVPVNENGFVEVADIEKAITNETILVSLIHVNNEVGAVQPVKEVGMLVKNYPKVIYHVDHVQGLGKVPLNIKDAHIDLCTISGHKIHGLKGTGVLYIRDGVTLFPLVSGGSQELQKRSGTENVAGIVSFAKALRLTVQNQAEHIKKMERIKEKLINRLVQHERIVMNTARMNTAPHIINITIRGMKAEVLVHSLEEKDIFVSTTSACSSKTKKPSKTLMAMGRSMSDANEAIRISLSHLNNEDELEIIVSALFETIDELKKVMR</sequence>
<dbReference type="Gene3D" id="3.40.640.10">
    <property type="entry name" value="Type I PLP-dependent aspartate aminotransferase-like (Major domain)"/>
    <property type="match status" value="1"/>
</dbReference>
<evidence type="ECO:0000256" key="2">
    <source>
        <dbReference type="ARBA" id="ARBA00022898"/>
    </source>
</evidence>
<dbReference type="EC" id="2.8.1.7" evidence="5"/>
<keyword evidence="5" id="KW-0808">Transferase</keyword>
<dbReference type="Pfam" id="PF00266">
    <property type="entry name" value="Aminotran_5"/>
    <property type="match status" value="1"/>
</dbReference>
<dbReference type="PANTHER" id="PTHR11601:SF50">
    <property type="entry name" value="CYSTEINE DESULFURASE ISCS 2-RELATED"/>
    <property type="match status" value="1"/>
</dbReference>
<dbReference type="EMBL" id="JAFBFC010000001">
    <property type="protein sequence ID" value="MBM7701200.1"/>
    <property type="molecule type" value="Genomic_DNA"/>
</dbReference>
<feature type="coiled-coil region" evidence="3">
    <location>
        <begin position="253"/>
        <end position="280"/>
    </location>
</feature>
<keyword evidence="3" id="KW-0175">Coiled coil</keyword>